<evidence type="ECO:0000313" key="3">
    <source>
        <dbReference type="Proteomes" id="UP001057375"/>
    </source>
</evidence>
<feature type="region of interest" description="Disordered" evidence="1">
    <location>
        <begin position="1"/>
        <end position="69"/>
    </location>
</feature>
<gene>
    <name evidence="2" type="ORF">ADUPG1_000272</name>
</gene>
<sequence length="69" mass="7545">MFPAPPMKSPRKEIACKKPRKTSSTQSDLQHSVLSGYHQDDDSETSGSYESSSDSYSASGEQHNPSPEL</sequence>
<accession>A0ABQ5K9P2</accession>
<organism evidence="2 3">
    <name type="scientific">Aduncisulcus paluster</name>
    <dbReference type="NCBI Taxonomy" id="2918883"/>
    <lineage>
        <taxon>Eukaryota</taxon>
        <taxon>Metamonada</taxon>
        <taxon>Carpediemonas-like organisms</taxon>
        <taxon>Aduncisulcus</taxon>
    </lineage>
</organism>
<dbReference type="EMBL" id="BQXS01000094">
    <property type="protein sequence ID" value="GKT27905.1"/>
    <property type="molecule type" value="Genomic_DNA"/>
</dbReference>
<keyword evidence="3" id="KW-1185">Reference proteome</keyword>
<proteinExistence type="predicted"/>
<comment type="caution">
    <text evidence="2">The sequence shown here is derived from an EMBL/GenBank/DDBJ whole genome shotgun (WGS) entry which is preliminary data.</text>
</comment>
<evidence type="ECO:0000256" key="1">
    <source>
        <dbReference type="SAM" id="MobiDB-lite"/>
    </source>
</evidence>
<dbReference type="Proteomes" id="UP001057375">
    <property type="component" value="Unassembled WGS sequence"/>
</dbReference>
<evidence type="ECO:0000313" key="2">
    <source>
        <dbReference type="EMBL" id="GKT27905.1"/>
    </source>
</evidence>
<feature type="compositionally biased region" description="Polar residues" evidence="1">
    <location>
        <begin position="22"/>
        <end position="33"/>
    </location>
</feature>
<reference evidence="2" key="1">
    <citation type="submission" date="2022-03" db="EMBL/GenBank/DDBJ databases">
        <title>Draft genome sequence of Aduncisulcus paluster, a free-living microaerophilic Fornicata.</title>
        <authorList>
            <person name="Yuyama I."/>
            <person name="Kume K."/>
            <person name="Tamura T."/>
            <person name="Inagaki Y."/>
            <person name="Hashimoto T."/>
        </authorList>
    </citation>
    <scope>NUCLEOTIDE SEQUENCE</scope>
    <source>
        <strain evidence="2">NY0171</strain>
    </source>
</reference>
<feature type="compositionally biased region" description="Low complexity" evidence="1">
    <location>
        <begin position="45"/>
        <end position="60"/>
    </location>
</feature>
<name>A0ABQ5K9P2_9EUKA</name>
<protein>
    <submittedName>
        <fullName evidence="2">Uncharacterized protein</fullName>
    </submittedName>
</protein>